<dbReference type="AlphaFoldDB" id="W3A3B7"/>
<protein>
    <submittedName>
        <fullName evidence="2">Uncharacterized protein</fullName>
    </submittedName>
</protein>
<reference evidence="2 3" key="1">
    <citation type="submission" date="2013-11" db="EMBL/GenBank/DDBJ databases">
        <title>The Genome Sequence of Phytophthora parasitica P10297.</title>
        <authorList>
            <consortium name="The Broad Institute Genomics Platform"/>
            <person name="Russ C."/>
            <person name="Tyler B."/>
            <person name="Panabieres F."/>
            <person name="Shan W."/>
            <person name="Tripathy S."/>
            <person name="Grunwald N."/>
            <person name="Machado M."/>
            <person name="Johnson C.S."/>
            <person name="Walker B."/>
            <person name="Young S.K."/>
            <person name="Zeng Q."/>
            <person name="Gargeya S."/>
            <person name="Fitzgerald M."/>
            <person name="Haas B."/>
            <person name="Abouelleil A."/>
            <person name="Allen A.W."/>
            <person name="Alvarado L."/>
            <person name="Arachchi H.M."/>
            <person name="Berlin A.M."/>
            <person name="Chapman S.B."/>
            <person name="Gainer-Dewar J."/>
            <person name="Goldberg J."/>
            <person name="Griggs A."/>
            <person name="Gujja S."/>
            <person name="Hansen M."/>
            <person name="Howarth C."/>
            <person name="Imamovic A."/>
            <person name="Ireland A."/>
            <person name="Larimer J."/>
            <person name="McCowan C."/>
            <person name="Murphy C."/>
            <person name="Pearson M."/>
            <person name="Poon T.W."/>
            <person name="Priest M."/>
            <person name="Roberts A."/>
            <person name="Saif S."/>
            <person name="Shea T."/>
            <person name="Sisk P."/>
            <person name="Sykes S."/>
            <person name="Wortman J."/>
            <person name="Nusbaum C."/>
            <person name="Birren B."/>
        </authorList>
    </citation>
    <scope>NUCLEOTIDE SEQUENCE [LARGE SCALE GENOMIC DNA]</scope>
    <source>
        <strain evidence="2 3">P10297</strain>
    </source>
</reference>
<comment type="caution">
    <text evidence="2">The sequence shown here is derived from an EMBL/GenBank/DDBJ whole genome shotgun (WGS) entry which is preliminary data.</text>
</comment>
<accession>W3A3B7</accession>
<evidence type="ECO:0000313" key="3">
    <source>
        <dbReference type="Proteomes" id="UP000018948"/>
    </source>
</evidence>
<proteinExistence type="predicted"/>
<feature type="compositionally biased region" description="Low complexity" evidence="1">
    <location>
        <begin position="20"/>
        <end position="30"/>
    </location>
</feature>
<feature type="region of interest" description="Disordered" evidence="1">
    <location>
        <begin position="61"/>
        <end position="81"/>
    </location>
</feature>
<feature type="region of interest" description="Disordered" evidence="1">
    <location>
        <begin position="1"/>
        <end position="35"/>
    </location>
</feature>
<dbReference type="Proteomes" id="UP000018948">
    <property type="component" value="Unassembled WGS sequence"/>
</dbReference>
<evidence type="ECO:0000256" key="1">
    <source>
        <dbReference type="SAM" id="MobiDB-lite"/>
    </source>
</evidence>
<organism evidence="2 3">
    <name type="scientific">Phytophthora nicotianae P10297</name>
    <dbReference type="NCBI Taxonomy" id="1317064"/>
    <lineage>
        <taxon>Eukaryota</taxon>
        <taxon>Sar</taxon>
        <taxon>Stramenopiles</taxon>
        <taxon>Oomycota</taxon>
        <taxon>Peronosporomycetes</taxon>
        <taxon>Peronosporales</taxon>
        <taxon>Peronosporaceae</taxon>
        <taxon>Phytophthora</taxon>
    </lineage>
</organism>
<name>W3A3B7_PHYNI</name>
<dbReference type="EMBL" id="ANIY01000276">
    <property type="protein sequence ID" value="ETP53671.1"/>
    <property type="molecule type" value="Genomic_DNA"/>
</dbReference>
<evidence type="ECO:0000313" key="2">
    <source>
        <dbReference type="EMBL" id="ETP53671.1"/>
    </source>
</evidence>
<feature type="compositionally biased region" description="Pro residues" evidence="1">
    <location>
        <begin position="1"/>
        <end position="19"/>
    </location>
</feature>
<sequence length="126" mass="13470">MLHQLSPPPSPPLQSPTPDLPSASAPPSSAELSGVVPVSQASGALQKGSLLLAQATTYPVDEAPTQFNATNDSEEEEADKPEDISINLIDDDVRQHVTDLIRDDACERHCLEGKAGELEHLTYNTE</sequence>
<gene>
    <name evidence="2" type="ORF">F442_01453</name>
</gene>